<evidence type="ECO:0000313" key="4">
    <source>
        <dbReference type="Proteomes" id="UP000094622"/>
    </source>
</evidence>
<evidence type="ECO:0000259" key="2">
    <source>
        <dbReference type="Pfam" id="PF00456"/>
    </source>
</evidence>
<proteinExistence type="predicted"/>
<gene>
    <name evidence="3" type="primary">tktA_2</name>
    <name evidence="3" type="ORF">A6302_02749</name>
</gene>
<dbReference type="SUPFAM" id="SSF52518">
    <property type="entry name" value="Thiamin diphosphate-binding fold (THDP-binding)"/>
    <property type="match status" value="1"/>
</dbReference>
<dbReference type="PATRIC" id="fig|1439726.3.peg.2901"/>
<comment type="caution">
    <text evidence="3">The sequence shown here is derived from an EMBL/GenBank/DDBJ whole genome shotgun (WGS) entry which is preliminary data.</text>
</comment>
<dbReference type="GO" id="GO:0005829">
    <property type="term" value="C:cytosol"/>
    <property type="evidence" value="ECO:0007669"/>
    <property type="project" value="TreeGrafter"/>
</dbReference>
<keyword evidence="4" id="KW-1185">Reference proteome</keyword>
<dbReference type="GO" id="GO:0006098">
    <property type="term" value="P:pentose-phosphate shunt"/>
    <property type="evidence" value="ECO:0007669"/>
    <property type="project" value="TreeGrafter"/>
</dbReference>
<dbReference type="Pfam" id="PF00456">
    <property type="entry name" value="Transketolase_N"/>
    <property type="match status" value="1"/>
</dbReference>
<reference evidence="3 4" key="1">
    <citation type="submission" date="2016-07" db="EMBL/GenBank/DDBJ databases">
        <title>Draft Genome Sequence of Methylobrevis pamukkalensis PK2.</title>
        <authorList>
            <person name="Vasilenko O.V."/>
            <person name="Doronina N.V."/>
            <person name="Shmareva M.N."/>
            <person name="Tarlachkov S.V."/>
            <person name="Mustakhimov I."/>
            <person name="Trotsenko Y.A."/>
        </authorList>
    </citation>
    <scope>NUCLEOTIDE SEQUENCE [LARGE SCALE GENOMIC DNA]</scope>
    <source>
        <strain evidence="3 4">PK2</strain>
    </source>
</reference>
<sequence length="228" mass="24324">MIAGDGCLMEGVTQEAIDLAGHLKLSRLIVLFDDNRVSIDGPTRLSTSVDHLARFAASGWWVRAVDGHDPVEIRQAIGEARRTDRPSLIACRTEIGRGAPTKAGGSGIHGSPLGPQEIARARKAIGWDATPFTVPPGVWPPGGPSARAGRTAARAGSDVSTRPGPKRGGCCGPPPAPATRRSTRSSRSRCGLRRSGRPSRRCTRPERCWTRSRRPCRNSSAARRICPA</sequence>
<dbReference type="InterPro" id="IPR005474">
    <property type="entry name" value="Transketolase_N"/>
</dbReference>
<dbReference type="AlphaFoldDB" id="A0A1E3H0R6"/>
<feature type="region of interest" description="Disordered" evidence="1">
    <location>
        <begin position="134"/>
        <end position="204"/>
    </location>
</feature>
<evidence type="ECO:0000313" key="3">
    <source>
        <dbReference type="EMBL" id="ODN69923.1"/>
    </source>
</evidence>
<dbReference type="EMBL" id="MCRJ01000068">
    <property type="protein sequence ID" value="ODN69923.1"/>
    <property type="molecule type" value="Genomic_DNA"/>
</dbReference>
<dbReference type="GO" id="GO:0004802">
    <property type="term" value="F:transketolase activity"/>
    <property type="evidence" value="ECO:0007669"/>
    <property type="project" value="UniProtKB-EC"/>
</dbReference>
<feature type="compositionally biased region" description="Low complexity" evidence="1">
    <location>
        <begin position="144"/>
        <end position="163"/>
    </location>
</feature>
<evidence type="ECO:0000256" key="1">
    <source>
        <dbReference type="SAM" id="MobiDB-lite"/>
    </source>
</evidence>
<dbReference type="Proteomes" id="UP000094622">
    <property type="component" value="Unassembled WGS sequence"/>
</dbReference>
<dbReference type="InterPro" id="IPR029061">
    <property type="entry name" value="THDP-binding"/>
</dbReference>
<dbReference type="PANTHER" id="PTHR43522:SF2">
    <property type="entry name" value="TRANSKETOLASE 1-RELATED"/>
    <property type="match status" value="1"/>
</dbReference>
<dbReference type="PANTHER" id="PTHR43522">
    <property type="entry name" value="TRANSKETOLASE"/>
    <property type="match status" value="1"/>
</dbReference>
<feature type="compositionally biased region" description="Pro residues" evidence="1">
    <location>
        <begin position="134"/>
        <end position="143"/>
    </location>
</feature>
<dbReference type="InterPro" id="IPR033247">
    <property type="entry name" value="Transketolase_fam"/>
</dbReference>
<dbReference type="EC" id="2.2.1.1" evidence="3"/>
<keyword evidence="3" id="KW-0808">Transferase</keyword>
<name>A0A1E3H0R6_9HYPH</name>
<protein>
    <submittedName>
        <fullName evidence="3">Transketolase 1</fullName>
        <ecNumber evidence="3">2.2.1.1</ecNumber>
    </submittedName>
</protein>
<feature type="compositionally biased region" description="Basic residues" evidence="1">
    <location>
        <begin position="181"/>
        <end position="202"/>
    </location>
</feature>
<accession>A0A1E3H0R6</accession>
<dbReference type="Gene3D" id="3.40.50.970">
    <property type="match status" value="1"/>
</dbReference>
<organism evidence="3 4">
    <name type="scientific">Methylobrevis pamukkalensis</name>
    <dbReference type="NCBI Taxonomy" id="1439726"/>
    <lineage>
        <taxon>Bacteria</taxon>
        <taxon>Pseudomonadati</taxon>
        <taxon>Pseudomonadota</taxon>
        <taxon>Alphaproteobacteria</taxon>
        <taxon>Hyphomicrobiales</taxon>
        <taxon>Pleomorphomonadaceae</taxon>
        <taxon>Methylobrevis</taxon>
    </lineage>
</organism>
<feature type="domain" description="Transketolase N-terminal" evidence="2">
    <location>
        <begin position="2"/>
        <end position="138"/>
    </location>
</feature>